<name>A6BDG4_9FIRM</name>
<organism evidence="1 2">
    <name type="scientific">Dorea longicatena DSM 13814</name>
    <dbReference type="NCBI Taxonomy" id="411462"/>
    <lineage>
        <taxon>Bacteria</taxon>
        <taxon>Bacillati</taxon>
        <taxon>Bacillota</taxon>
        <taxon>Clostridia</taxon>
        <taxon>Lachnospirales</taxon>
        <taxon>Lachnospiraceae</taxon>
        <taxon>Dorea</taxon>
    </lineage>
</organism>
<sequence>MLGDGVKLARTDKDDVAGFYNSGLGINRNDAAAFFYYNDLHVVMPVKRNLCEVQRDGAQIGIVWKLDADVFFSFMEVFIGKCVHGCV</sequence>
<comment type="caution">
    <text evidence="1">The sequence shown here is derived from an EMBL/GenBank/DDBJ whole genome shotgun (WGS) entry which is preliminary data.</text>
</comment>
<dbReference type="AlphaFoldDB" id="A6BDG4"/>
<evidence type="ECO:0000313" key="2">
    <source>
        <dbReference type="Proteomes" id="UP000004016"/>
    </source>
</evidence>
<protein>
    <submittedName>
        <fullName evidence="1">Uncharacterized protein</fullName>
    </submittedName>
</protein>
<dbReference type="EMBL" id="AAXB02000001">
    <property type="protein sequence ID" value="EDM64481.1"/>
    <property type="molecule type" value="Genomic_DNA"/>
</dbReference>
<reference evidence="1 2" key="2">
    <citation type="submission" date="2007-04" db="EMBL/GenBank/DDBJ databases">
        <title>Draft genome sequence of Dorea longicatena (DSM 13814).</title>
        <authorList>
            <person name="Sudarsanam P."/>
            <person name="Ley R."/>
            <person name="Guruge J."/>
            <person name="Turnbaugh P.J."/>
            <person name="Mahowald M."/>
            <person name="Liep D."/>
            <person name="Gordon J."/>
        </authorList>
    </citation>
    <scope>NUCLEOTIDE SEQUENCE [LARGE SCALE GENOMIC DNA]</scope>
    <source>
        <strain evidence="1 2">DSM 13814</strain>
    </source>
</reference>
<reference evidence="1 2" key="1">
    <citation type="submission" date="2007-03" db="EMBL/GenBank/DDBJ databases">
        <authorList>
            <person name="Fulton L."/>
            <person name="Clifton S."/>
            <person name="Fulton B."/>
            <person name="Xu J."/>
            <person name="Minx P."/>
            <person name="Pepin K.H."/>
            <person name="Johnson M."/>
            <person name="Thiruvilangam P."/>
            <person name="Bhonagiri V."/>
            <person name="Nash W.E."/>
            <person name="Mardis E.R."/>
            <person name="Wilson R.K."/>
        </authorList>
    </citation>
    <scope>NUCLEOTIDE SEQUENCE [LARGE SCALE GENOMIC DNA]</scope>
    <source>
        <strain evidence="1 2">DSM 13814</strain>
    </source>
</reference>
<dbReference type="HOGENOM" id="CLU_2478386_0_0_9"/>
<dbReference type="Proteomes" id="UP000004016">
    <property type="component" value="Unassembled WGS sequence"/>
</dbReference>
<proteinExistence type="predicted"/>
<accession>A6BDG4</accession>
<gene>
    <name evidence="1" type="ORF">DORLON_00327</name>
</gene>
<evidence type="ECO:0000313" key="1">
    <source>
        <dbReference type="EMBL" id="EDM64481.1"/>
    </source>
</evidence>